<protein>
    <submittedName>
        <fullName evidence="1">Uncharacterized protein</fullName>
    </submittedName>
</protein>
<dbReference type="Proteomes" id="UP000070533">
    <property type="component" value="Unassembled WGS sequence"/>
</dbReference>
<sequence length="55" mass="6713">MWENIDPIQSMRRYLKALMEPVAHSLILLFQSQKLQNFYMFGKYILNNFDSLMRK</sequence>
<organism evidence="1 2">
    <name type="scientific">Prevotella corporis</name>
    <dbReference type="NCBI Taxonomy" id="28128"/>
    <lineage>
        <taxon>Bacteria</taxon>
        <taxon>Pseudomonadati</taxon>
        <taxon>Bacteroidota</taxon>
        <taxon>Bacteroidia</taxon>
        <taxon>Bacteroidales</taxon>
        <taxon>Prevotellaceae</taxon>
        <taxon>Prevotella</taxon>
    </lineage>
</organism>
<dbReference type="EMBL" id="LRQG01000216">
    <property type="protein sequence ID" value="KXA33740.1"/>
    <property type="molecule type" value="Genomic_DNA"/>
</dbReference>
<dbReference type="STRING" id="28128.HMPREF3226_02317"/>
<reference evidence="2" key="1">
    <citation type="submission" date="2016-01" db="EMBL/GenBank/DDBJ databases">
        <authorList>
            <person name="Mitreva M."/>
            <person name="Pepin K.H."/>
            <person name="Mihindukulasuriya K.A."/>
            <person name="Fulton R."/>
            <person name="Fronick C."/>
            <person name="O'Laughlin M."/>
            <person name="Miner T."/>
            <person name="Herter B."/>
            <person name="Rosa B.A."/>
            <person name="Cordes M."/>
            <person name="Tomlinson C."/>
            <person name="Wollam A."/>
            <person name="Palsikar V.B."/>
            <person name="Mardis E.R."/>
            <person name="Wilson R.K."/>
        </authorList>
    </citation>
    <scope>NUCLEOTIDE SEQUENCE [LARGE SCALE GENOMIC DNA]</scope>
    <source>
        <strain evidence="2">MJR7716</strain>
    </source>
</reference>
<name>A0A133PWB1_9BACT</name>
<proteinExistence type="predicted"/>
<evidence type="ECO:0000313" key="2">
    <source>
        <dbReference type="Proteomes" id="UP000070533"/>
    </source>
</evidence>
<gene>
    <name evidence="1" type="ORF">HMPREF3226_02317</name>
</gene>
<dbReference type="PATRIC" id="fig|28128.5.peg.2391"/>
<evidence type="ECO:0000313" key="1">
    <source>
        <dbReference type="EMBL" id="KXA33740.1"/>
    </source>
</evidence>
<comment type="caution">
    <text evidence="1">The sequence shown here is derived from an EMBL/GenBank/DDBJ whole genome shotgun (WGS) entry which is preliminary data.</text>
</comment>
<keyword evidence="2" id="KW-1185">Reference proteome</keyword>
<accession>A0A133PWB1</accession>
<dbReference type="AlphaFoldDB" id="A0A133PWB1"/>